<comment type="similarity">
    <text evidence="2">Belongs to the DEFL family.</text>
</comment>
<dbReference type="GO" id="GO:0006952">
    <property type="term" value="P:defense response"/>
    <property type="evidence" value="ECO:0007669"/>
    <property type="project" value="UniProtKB-KW"/>
</dbReference>
<evidence type="ECO:0000313" key="7">
    <source>
        <dbReference type="EMBL" id="CAH2047834.1"/>
    </source>
</evidence>
<evidence type="ECO:0000256" key="1">
    <source>
        <dbReference type="ARBA" id="ARBA00004613"/>
    </source>
</evidence>
<evidence type="ECO:0000256" key="5">
    <source>
        <dbReference type="ARBA" id="ARBA00022821"/>
    </source>
</evidence>
<dbReference type="Proteomes" id="UP000836841">
    <property type="component" value="Chromosome 2"/>
</dbReference>
<name>A0AAU9RVF7_THLAR</name>
<accession>A0AAU9RVF7</accession>
<evidence type="ECO:0000256" key="4">
    <source>
        <dbReference type="ARBA" id="ARBA00022729"/>
    </source>
</evidence>
<keyword evidence="4" id="KW-0732">Signal</keyword>
<dbReference type="GO" id="GO:0005576">
    <property type="term" value="C:extracellular region"/>
    <property type="evidence" value="ECO:0007669"/>
    <property type="project" value="UniProtKB-SubCell"/>
</dbReference>
<dbReference type="InterPro" id="IPR010682">
    <property type="entry name" value="SCRL"/>
</dbReference>
<dbReference type="Pfam" id="PF06876">
    <property type="entry name" value="SCRL"/>
    <property type="match status" value="1"/>
</dbReference>
<comment type="subcellular location">
    <subcellularLocation>
        <location evidence="1">Secreted</location>
    </subcellularLocation>
</comment>
<dbReference type="PANTHER" id="PTHR34450">
    <property type="entry name" value="DEFENSIN-LIKE PROTEIN 245-RELATED"/>
    <property type="match status" value="1"/>
</dbReference>
<reference evidence="7 8" key="1">
    <citation type="submission" date="2022-03" db="EMBL/GenBank/DDBJ databases">
        <authorList>
            <person name="Nunn A."/>
            <person name="Chopra R."/>
            <person name="Nunn A."/>
            <person name="Contreras Garrido A."/>
        </authorList>
    </citation>
    <scope>NUCLEOTIDE SEQUENCE [LARGE SCALE GENOMIC DNA]</scope>
</reference>
<dbReference type="GO" id="GO:0007165">
    <property type="term" value="P:signal transduction"/>
    <property type="evidence" value="ECO:0007669"/>
    <property type="project" value="InterPro"/>
</dbReference>
<keyword evidence="3" id="KW-0964">Secreted</keyword>
<proteinExistence type="inferred from homology"/>
<keyword evidence="8" id="KW-1185">Reference proteome</keyword>
<protein>
    <submittedName>
        <fullName evidence="7">Uncharacterized protein</fullName>
    </submittedName>
</protein>
<dbReference type="EMBL" id="OU466858">
    <property type="protein sequence ID" value="CAH2047834.1"/>
    <property type="molecule type" value="Genomic_DNA"/>
</dbReference>
<evidence type="ECO:0000256" key="6">
    <source>
        <dbReference type="ARBA" id="ARBA00023157"/>
    </source>
</evidence>
<evidence type="ECO:0000256" key="2">
    <source>
        <dbReference type="ARBA" id="ARBA00006722"/>
    </source>
</evidence>
<keyword evidence="5" id="KW-0611">Plant defense</keyword>
<evidence type="ECO:0000256" key="3">
    <source>
        <dbReference type="ARBA" id="ARBA00022525"/>
    </source>
</evidence>
<gene>
    <name evidence="7" type="ORF">TAV2_LOCUS6709</name>
</gene>
<evidence type="ECO:0000313" key="8">
    <source>
        <dbReference type="Proteomes" id="UP000836841"/>
    </source>
</evidence>
<dbReference type="AlphaFoldDB" id="A0AAU9RVF7"/>
<dbReference type="PANTHER" id="PTHR34450:SF10">
    <property type="entry name" value="DEFENSIN-LIKE PROTEIN 245-RELATED"/>
    <property type="match status" value="1"/>
</dbReference>
<sequence>MYNNHHKVIITNKENMKMVAIFLASCVLFSLLPSHLSQGLIIQFCSSHSGEPSLIATERRQWCPFKKQIFSGSCSKDGGQQCLDDLLRTWDPSVRLSPVYCNCTPKPNNKRLCSCPNMICP</sequence>
<keyword evidence="6" id="KW-1015">Disulfide bond</keyword>
<organism evidence="7 8">
    <name type="scientific">Thlaspi arvense</name>
    <name type="common">Field penny-cress</name>
    <dbReference type="NCBI Taxonomy" id="13288"/>
    <lineage>
        <taxon>Eukaryota</taxon>
        <taxon>Viridiplantae</taxon>
        <taxon>Streptophyta</taxon>
        <taxon>Embryophyta</taxon>
        <taxon>Tracheophyta</taxon>
        <taxon>Spermatophyta</taxon>
        <taxon>Magnoliopsida</taxon>
        <taxon>eudicotyledons</taxon>
        <taxon>Gunneridae</taxon>
        <taxon>Pentapetalae</taxon>
        <taxon>rosids</taxon>
        <taxon>malvids</taxon>
        <taxon>Brassicales</taxon>
        <taxon>Brassicaceae</taxon>
        <taxon>Thlaspideae</taxon>
        <taxon>Thlaspi</taxon>
    </lineage>
</organism>